<reference evidence="2" key="1">
    <citation type="journal article" date="2004" name="Nature">
        <title>Genome duplication in the teleost fish Tetraodon nigroviridis reveals the early vertebrate proto-karyotype.</title>
        <authorList>
            <person name="Jaillon O."/>
            <person name="Aury J.-M."/>
            <person name="Brunet F."/>
            <person name="Petit J.-L."/>
            <person name="Stange-Thomann N."/>
            <person name="Mauceli E."/>
            <person name="Bouneau L."/>
            <person name="Fischer C."/>
            <person name="Ozouf-Costaz C."/>
            <person name="Bernot A."/>
            <person name="Nicaud S."/>
            <person name="Jaffe D."/>
            <person name="Fisher S."/>
            <person name="Lutfalla G."/>
            <person name="Dossat C."/>
            <person name="Segurens B."/>
            <person name="Dasilva C."/>
            <person name="Salanoubat M."/>
            <person name="Levy M."/>
            <person name="Boudet N."/>
            <person name="Castellano S."/>
            <person name="Anthouard V."/>
            <person name="Jubin C."/>
            <person name="Castelli V."/>
            <person name="Katinka M."/>
            <person name="Vacherie B."/>
            <person name="Biemont C."/>
            <person name="Skalli Z."/>
            <person name="Cattolico L."/>
            <person name="Poulain J."/>
            <person name="De Berardinis V."/>
            <person name="Cruaud C."/>
            <person name="Duprat S."/>
            <person name="Brottier P."/>
            <person name="Coutanceau J.-P."/>
            <person name="Gouzy J."/>
            <person name="Parra G."/>
            <person name="Lardier G."/>
            <person name="Chapple C."/>
            <person name="McKernan K.J."/>
            <person name="McEwan P."/>
            <person name="Bosak S."/>
            <person name="Kellis M."/>
            <person name="Volff J.-N."/>
            <person name="Guigo R."/>
            <person name="Zody M.C."/>
            <person name="Mesirov J."/>
            <person name="Lindblad-Toh K."/>
            <person name="Birren B."/>
            <person name="Nusbaum C."/>
            <person name="Kahn D."/>
            <person name="Robinson-Rechavi M."/>
            <person name="Laudet V."/>
            <person name="Schachter V."/>
            <person name="Quetier F."/>
            <person name="Saurin W."/>
            <person name="Scarpelli C."/>
            <person name="Wincker P."/>
            <person name="Lander E.S."/>
            <person name="Weissenbach J."/>
            <person name="Roest Crollius H."/>
        </authorList>
    </citation>
    <scope>NUCLEOTIDE SEQUENCE [LARGE SCALE GENOMIC DNA]</scope>
</reference>
<evidence type="ECO:0000313" key="2">
    <source>
        <dbReference type="EMBL" id="CAG06718.1"/>
    </source>
</evidence>
<feature type="compositionally biased region" description="Basic and acidic residues" evidence="1">
    <location>
        <begin position="67"/>
        <end position="97"/>
    </location>
</feature>
<dbReference type="AlphaFoldDB" id="Q4RY14"/>
<sequence length="159" mass="17296">MLTAKNESSAHKAGKSSNTKYRKRDTGTYWKAVNIPSSSSSSHGSIPGRVAQRPTPPLPEQLTAVGSRDRTGDVVGADGREVSAEVERRPRRVRGDRGTSAQALLSPSVPEVHGERLTSDGEVKVTYVERQLLCLFARGFNNVLKSEARDRTAKSSSKY</sequence>
<reference evidence="2" key="2">
    <citation type="submission" date="2004-02" db="EMBL/GenBank/DDBJ databases">
        <authorList>
            <consortium name="Genoscope"/>
            <consortium name="Whitehead Institute Centre for Genome Research"/>
        </authorList>
    </citation>
    <scope>NUCLEOTIDE SEQUENCE</scope>
</reference>
<name>Q4RY14_TETNG</name>
<dbReference type="KEGG" id="tng:GSTEN00027199G001"/>
<dbReference type="EMBL" id="CAAE01014978">
    <property type="protein sequence ID" value="CAG06718.1"/>
    <property type="molecule type" value="Genomic_DNA"/>
</dbReference>
<gene>
    <name evidence="2" type="ORF">GSTENG00027199001</name>
</gene>
<protein>
    <submittedName>
        <fullName evidence="2">(spotted green pufferfish) hypothetical protein</fullName>
    </submittedName>
</protein>
<evidence type="ECO:0000256" key="1">
    <source>
        <dbReference type="SAM" id="MobiDB-lite"/>
    </source>
</evidence>
<accession>Q4RY14</accession>
<proteinExistence type="predicted"/>
<feature type="region of interest" description="Disordered" evidence="1">
    <location>
        <begin position="1"/>
        <end position="110"/>
    </location>
</feature>
<organism evidence="2">
    <name type="scientific">Tetraodon nigroviridis</name>
    <name type="common">Spotted green pufferfish</name>
    <name type="synonym">Chelonodon nigroviridis</name>
    <dbReference type="NCBI Taxonomy" id="99883"/>
    <lineage>
        <taxon>Eukaryota</taxon>
        <taxon>Metazoa</taxon>
        <taxon>Chordata</taxon>
        <taxon>Craniata</taxon>
        <taxon>Vertebrata</taxon>
        <taxon>Euteleostomi</taxon>
        <taxon>Actinopterygii</taxon>
        <taxon>Neopterygii</taxon>
        <taxon>Teleostei</taxon>
        <taxon>Neoteleostei</taxon>
        <taxon>Acanthomorphata</taxon>
        <taxon>Eupercaria</taxon>
        <taxon>Tetraodontiformes</taxon>
        <taxon>Tetradontoidea</taxon>
        <taxon>Tetraodontidae</taxon>
        <taxon>Tetraodon</taxon>
    </lineage>
</organism>
<comment type="caution">
    <text evidence="2">The sequence shown here is derived from an EMBL/GenBank/DDBJ whole genome shotgun (WGS) entry which is preliminary data.</text>
</comment>